<evidence type="ECO:0000313" key="9">
    <source>
        <dbReference type="Proteomes" id="UP000230232"/>
    </source>
</evidence>
<evidence type="ECO:0000256" key="1">
    <source>
        <dbReference type="ARBA" id="ARBA00000385"/>
    </source>
</evidence>
<dbReference type="Proteomes" id="UP000230232">
    <property type="component" value="Unassembled WGS sequence"/>
</dbReference>
<name>A0A2H0R4Y5_9BACT</name>
<comment type="caution">
    <text evidence="8">The sequence shown here is derived from an EMBL/GenBank/DDBJ whole genome shotgun (WGS) entry which is preliminary data.</text>
</comment>
<dbReference type="PANTHER" id="PTHR13767:SF2">
    <property type="entry name" value="PSEUDOURIDYLATE SYNTHASE TRUB1"/>
    <property type="match status" value="1"/>
</dbReference>
<evidence type="ECO:0000256" key="3">
    <source>
        <dbReference type="ARBA" id="ARBA00022694"/>
    </source>
</evidence>
<comment type="catalytic activity">
    <reaction evidence="1 5">
        <text>uridine(55) in tRNA = pseudouridine(55) in tRNA</text>
        <dbReference type="Rhea" id="RHEA:42532"/>
        <dbReference type="Rhea" id="RHEA-COMP:10101"/>
        <dbReference type="Rhea" id="RHEA-COMP:10102"/>
        <dbReference type="ChEBI" id="CHEBI:65314"/>
        <dbReference type="ChEBI" id="CHEBI:65315"/>
        <dbReference type="EC" id="5.4.99.25"/>
    </reaction>
</comment>
<dbReference type="EC" id="5.4.99.25" evidence="5"/>
<dbReference type="PANTHER" id="PTHR13767">
    <property type="entry name" value="TRNA-PSEUDOURIDINE SYNTHASE"/>
    <property type="match status" value="1"/>
</dbReference>
<protein>
    <recommendedName>
        <fullName evidence="5">tRNA pseudouridine synthase B</fullName>
        <ecNumber evidence="5">5.4.99.25</ecNumber>
    </recommendedName>
    <alternativeName>
        <fullName evidence="5">tRNA pseudouridine(55) synthase</fullName>
        <shortName evidence="5">Psi55 synthase</shortName>
    </alternativeName>
    <alternativeName>
        <fullName evidence="5">tRNA pseudouridylate synthase</fullName>
    </alternativeName>
    <alternativeName>
        <fullName evidence="5">tRNA-uridine isomerase</fullName>
    </alternativeName>
</protein>
<reference evidence="8 9" key="1">
    <citation type="submission" date="2017-09" db="EMBL/GenBank/DDBJ databases">
        <title>Depth-based differentiation of microbial function through sediment-hosted aquifers and enrichment of novel symbionts in the deep terrestrial subsurface.</title>
        <authorList>
            <person name="Probst A.J."/>
            <person name="Ladd B."/>
            <person name="Jarett J.K."/>
            <person name="Geller-Mcgrath D.E."/>
            <person name="Sieber C.M."/>
            <person name="Emerson J.B."/>
            <person name="Anantharaman K."/>
            <person name="Thomas B.C."/>
            <person name="Malmstrom R."/>
            <person name="Stieglmeier M."/>
            <person name="Klingl A."/>
            <person name="Woyke T."/>
            <person name="Ryan C.M."/>
            <person name="Banfield J.F."/>
        </authorList>
    </citation>
    <scope>NUCLEOTIDE SEQUENCE [LARGE SCALE GENOMIC DNA]</scope>
    <source>
        <strain evidence="8">CG10_big_fil_rev_8_21_14_0_10_46_23</strain>
    </source>
</reference>
<proteinExistence type="inferred from homology"/>
<comment type="function">
    <text evidence="5">Responsible for synthesis of pseudouridine from uracil-55 in the psi GC loop of transfer RNAs.</text>
</comment>
<dbReference type="EMBL" id="PCXO01000004">
    <property type="protein sequence ID" value="PIR41540.1"/>
    <property type="molecule type" value="Genomic_DNA"/>
</dbReference>
<dbReference type="AlphaFoldDB" id="A0A2H0R4Y5"/>
<dbReference type="NCBIfam" id="TIGR00431">
    <property type="entry name" value="TruB"/>
    <property type="match status" value="1"/>
</dbReference>
<evidence type="ECO:0000259" key="6">
    <source>
        <dbReference type="Pfam" id="PF01509"/>
    </source>
</evidence>
<dbReference type="Pfam" id="PF16198">
    <property type="entry name" value="TruB_C_2"/>
    <property type="match status" value="1"/>
</dbReference>
<feature type="domain" description="Pseudouridine synthase II N-terminal" evidence="6">
    <location>
        <begin position="25"/>
        <end position="172"/>
    </location>
</feature>
<dbReference type="Pfam" id="PF01509">
    <property type="entry name" value="TruB_N"/>
    <property type="match status" value="1"/>
</dbReference>
<dbReference type="GO" id="GO:0160148">
    <property type="term" value="F:tRNA pseudouridine(55) synthase activity"/>
    <property type="evidence" value="ECO:0007669"/>
    <property type="project" value="UniProtKB-EC"/>
</dbReference>
<evidence type="ECO:0000313" key="8">
    <source>
        <dbReference type="EMBL" id="PIR41540.1"/>
    </source>
</evidence>
<dbReference type="CDD" id="cd02573">
    <property type="entry name" value="PseudoU_synth_EcTruB"/>
    <property type="match status" value="1"/>
</dbReference>
<keyword evidence="4 5" id="KW-0413">Isomerase</keyword>
<organism evidence="8 9">
    <name type="scientific">Candidatus Yanofskybacteria bacterium CG10_big_fil_rev_8_21_14_0_10_46_23</name>
    <dbReference type="NCBI Taxonomy" id="1975098"/>
    <lineage>
        <taxon>Bacteria</taxon>
        <taxon>Candidatus Yanofskyibacteriota</taxon>
    </lineage>
</organism>
<dbReference type="HAMAP" id="MF_01080">
    <property type="entry name" value="TruB_bact"/>
    <property type="match status" value="1"/>
</dbReference>
<dbReference type="InterPro" id="IPR020103">
    <property type="entry name" value="PsdUridine_synth_cat_dom_sf"/>
</dbReference>
<evidence type="ECO:0000256" key="2">
    <source>
        <dbReference type="ARBA" id="ARBA00005642"/>
    </source>
</evidence>
<evidence type="ECO:0000259" key="7">
    <source>
        <dbReference type="Pfam" id="PF16198"/>
    </source>
</evidence>
<dbReference type="InterPro" id="IPR032819">
    <property type="entry name" value="TruB_C"/>
</dbReference>
<evidence type="ECO:0000256" key="4">
    <source>
        <dbReference type="ARBA" id="ARBA00023235"/>
    </source>
</evidence>
<gene>
    <name evidence="5 8" type="primary">truB</name>
    <name evidence="8" type="ORF">COV31_00320</name>
</gene>
<comment type="similarity">
    <text evidence="2 5">Belongs to the pseudouridine synthase TruB family. Type 1 subfamily.</text>
</comment>
<dbReference type="GO" id="GO:0031119">
    <property type="term" value="P:tRNA pseudouridine synthesis"/>
    <property type="evidence" value="ECO:0007669"/>
    <property type="project" value="UniProtKB-UniRule"/>
</dbReference>
<keyword evidence="3 5" id="KW-0819">tRNA processing</keyword>
<dbReference type="Gene3D" id="3.30.2350.10">
    <property type="entry name" value="Pseudouridine synthase"/>
    <property type="match status" value="1"/>
</dbReference>
<dbReference type="GO" id="GO:1990481">
    <property type="term" value="P:mRNA pseudouridine synthesis"/>
    <property type="evidence" value="ECO:0007669"/>
    <property type="project" value="TreeGrafter"/>
</dbReference>
<dbReference type="InterPro" id="IPR014780">
    <property type="entry name" value="tRNA_psdUridine_synth_TruB"/>
</dbReference>
<feature type="domain" description="tRNA pseudouridylate synthase B C-terminal" evidence="7">
    <location>
        <begin position="173"/>
        <end position="214"/>
    </location>
</feature>
<sequence length="218" mass="23969">MTGIFPIYKPVGPTSHDIVDQVRVITGERRVGHAGTLDPLASGILIVAVGREFTKELATLLKSDKEYVAEIRLGQTSATDDLEGELTKSKVQAIPALNQIESTLRSFVGEIEQRPPVFSSIKISGKPAHRLARRGQAVNLESRRVLIKAIKILEYNWPDLKLNVTTGPGVYIRALARDIGRILGVGGLLTALERTRVGQYDKKTALSLAEFQKKYGKR</sequence>
<dbReference type="InterPro" id="IPR002501">
    <property type="entry name" value="PsdUridine_synth_N"/>
</dbReference>
<dbReference type="GO" id="GO:0003723">
    <property type="term" value="F:RNA binding"/>
    <property type="evidence" value="ECO:0007669"/>
    <property type="project" value="InterPro"/>
</dbReference>
<dbReference type="SUPFAM" id="SSF55120">
    <property type="entry name" value="Pseudouridine synthase"/>
    <property type="match status" value="1"/>
</dbReference>
<feature type="active site" description="Nucleophile" evidence="5">
    <location>
        <position position="38"/>
    </location>
</feature>
<evidence type="ECO:0000256" key="5">
    <source>
        <dbReference type="HAMAP-Rule" id="MF_01080"/>
    </source>
</evidence>
<accession>A0A2H0R4Y5</accession>